<dbReference type="Proteomes" id="UP000242188">
    <property type="component" value="Unassembled WGS sequence"/>
</dbReference>
<organism evidence="2 3">
    <name type="scientific">Mizuhopecten yessoensis</name>
    <name type="common">Japanese scallop</name>
    <name type="synonym">Patinopecten yessoensis</name>
    <dbReference type="NCBI Taxonomy" id="6573"/>
    <lineage>
        <taxon>Eukaryota</taxon>
        <taxon>Metazoa</taxon>
        <taxon>Spiralia</taxon>
        <taxon>Lophotrochozoa</taxon>
        <taxon>Mollusca</taxon>
        <taxon>Bivalvia</taxon>
        <taxon>Autobranchia</taxon>
        <taxon>Pteriomorphia</taxon>
        <taxon>Pectinida</taxon>
        <taxon>Pectinoidea</taxon>
        <taxon>Pectinidae</taxon>
        <taxon>Mizuhopecten</taxon>
    </lineage>
</organism>
<gene>
    <name evidence="2" type="ORF">KP79_PYT09943</name>
</gene>
<dbReference type="GO" id="GO:0070419">
    <property type="term" value="C:nonhomologous end joining complex"/>
    <property type="evidence" value="ECO:0007669"/>
    <property type="project" value="TreeGrafter"/>
</dbReference>
<dbReference type="PANTHER" id="PTHR28586">
    <property type="entry name" value="PROTEIN PAXX"/>
    <property type="match status" value="1"/>
</dbReference>
<dbReference type="AlphaFoldDB" id="A0A210PQ60"/>
<dbReference type="InterPro" id="IPR054134">
    <property type="entry name" value="PAXX_N"/>
</dbReference>
<keyword evidence="3" id="KW-1185">Reference proteome</keyword>
<dbReference type="STRING" id="6573.A0A210PQ60"/>
<evidence type="ECO:0000313" key="2">
    <source>
        <dbReference type="EMBL" id="OWF38621.1"/>
    </source>
</evidence>
<evidence type="ECO:0000313" key="3">
    <source>
        <dbReference type="Proteomes" id="UP000242188"/>
    </source>
</evidence>
<dbReference type="GO" id="GO:0060090">
    <property type="term" value="F:molecular adaptor activity"/>
    <property type="evidence" value="ECO:0007669"/>
    <property type="project" value="TreeGrafter"/>
</dbReference>
<dbReference type="CDD" id="cd22286">
    <property type="entry name" value="HD_PAXX_N"/>
    <property type="match status" value="1"/>
</dbReference>
<dbReference type="OrthoDB" id="5969703at2759"/>
<accession>A0A210PQ60</accession>
<dbReference type="GO" id="GO:0035861">
    <property type="term" value="C:site of double-strand break"/>
    <property type="evidence" value="ECO:0007669"/>
    <property type="project" value="TreeGrafter"/>
</dbReference>
<name>A0A210PQ60_MIZYE</name>
<dbReference type="GO" id="GO:0006303">
    <property type="term" value="P:double-strand break repair via nonhomologous end joining"/>
    <property type="evidence" value="ECO:0007669"/>
    <property type="project" value="InterPro"/>
</dbReference>
<protein>
    <submittedName>
        <fullName evidence="2">Uncharacterized protein</fullName>
    </submittedName>
</protein>
<dbReference type="Pfam" id="PF15384">
    <property type="entry name" value="PAXX"/>
    <property type="match status" value="1"/>
</dbReference>
<feature type="region of interest" description="Disordered" evidence="1">
    <location>
        <begin position="165"/>
        <end position="194"/>
    </location>
</feature>
<comment type="caution">
    <text evidence="2">The sequence shown here is derived from an EMBL/GenBank/DDBJ whole genome shotgun (WGS) entry which is preliminary data.</text>
</comment>
<reference evidence="2 3" key="1">
    <citation type="journal article" date="2017" name="Nat. Ecol. Evol.">
        <title>Scallop genome provides insights into evolution of bilaterian karyotype and development.</title>
        <authorList>
            <person name="Wang S."/>
            <person name="Zhang J."/>
            <person name="Jiao W."/>
            <person name="Li J."/>
            <person name="Xun X."/>
            <person name="Sun Y."/>
            <person name="Guo X."/>
            <person name="Huan P."/>
            <person name="Dong B."/>
            <person name="Zhang L."/>
            <person name="Hu X."/>
            <person name="Sun X."/>
            <person name="Wang J."/>
            <person name="Zhao C."/>
            <person name="Wang Y."/>
            <person name="Wang D."/>
            <person name="Huang X."/>
            <person name="Wang R."/>
            <person name="Lv J."/>
            <person name="Li Y."/>
            <person name="Zhang Z."/>
            <person name="Liu B."/>
            <person name="Lu W."/>
            <person name="Hui Y."/>
            <person name="Liang J."/>
            <person name="Zhou Z."/>
            <person name="Hou R."/>
            <person name="Li X."/>
            <person name="Liu Y."/>
            <person name="Li H."/>
            <person name="Ning X."/>
            <person name="Lin Y."/>
            <person name="Zhao L."/>
            <person name="Xing Q."/>
            <person name="Dou J."/>
            <person name="Li Y."/>
            <person name="Mao J."/>
            <person name="Guo H."/>
            <person name="Dou H."/>
            <person name="Li T."/>
            <person name="Mu C."/>
            <person name="Jiang W."/>
            <person name="Fu Q."/>
            <person name="Fu X."/>
            <person name="Miao Y."/>
            <person name="Liu J."/>
            <person name="Yu Q."/>
            <person name="Li R."/>
            <person name="Liao H."/>
            <person name="Li X."/>
            <person name="Kong Y."/>
            <person name="Jiang Z."/>
            <person name="Chourrout D."/>
            <person name="Li R."/>
            <person name="Bao Z."/>
        </authorList>
    </citation>
    <scope>NUCLEOTIDE SEQUENCE [LARGE SCALE GENOMIC DNA]</scope>
    <source>
        <strain evidence="2 3">PY_sf001</strain>
    </source>
</reference>
<evidence type="ECO:0000256" key="1">
    <source>
        <dbReference type="SAM" id="MobiDB-lite"/>
    </source>
</evidence>
<dbReference type="InterPro" id="IPR027873">
    <property type="entry name" value="PAXX"/>
</dbReference>
<dbReference type="PANTHER" id="PTHR28586:SF1">
    <property type="entry name" value="PROTEIN PAXX"/>
    <property type="match status" value="1"/>
</dbReference>
<dbReference type="GO" id="GO:0005634">
    <property type="term" value="C:nucleus"/>
    <property type="evidence" value="ECO:0007669"/>
    <property type="project" value="TreeGrafter"/>
</dbReference>
<proteinExistence type="predicted"/>
<dbReference type="EMBL" id="NEDP02005560">
    <property type="protein sequence ID" value="OWF38621.1"/>
    <property type="molecule type" value="Genomic_DNA"/>
</dbReference>
<sequence>MASLKAILIDAKVDELHLVETVKNAKSLYFTGLGTNDKWKICSTNGTDVWKVELDDDELESYKDAAGVSTLEAFLSKFRKGFLAGDIATVIPFVDGTKVTINVGKGADKISIDVFEAKAAERKAELQNVLFRLADENMALRSDLAAAEKTIVSLKAQKGQGAAGFSLNDIGPKSSNQAKARPKAGMSAVNPNSKKRKAVTGVVFE</sequence>